<keyword evidence="2" id="KW-1185">Reference proteome</keyword>
<dbReference type="RefSeq" id="WP_132849123.1">
    <property type="nucleotide sequence ID" value="NZ_CP058648.1"/>
</dbReference>
<evidence type="ECO:0000313" key="2">
    <source>
        <dbReference type="Proteomes" id="UP000295504"/>
    </source>
</evidence>
<comment type="caution">
    <text evidence="1">The sequence shown here is derived from an EMBL/GenBank/DDBJ whole genome shotgun (WGS) entry which is preliminary data.</text>
</comment>
<dbReference type="InterPro" id="IPR027417">
    <property type="entry name" value="P-loop_NTPase"/>
</dbReference>
<accession>A0A4R2TX61</accession>
<dbReference type="Proteomes" id="UP000295504">
    <property type="component" value="Unassembled WGS sequence"/>
</dbReference>
<dbReference type="AlphaFoldDB" id="A0A4R2TX61"/>
<proteinExistence type="predicted"/>
<evidence type="ECO:0000313" key="1">
    <source>
        <dbReference type="EMBL" id="TCP99782.1"/>
    </source>
</evidence>
<gene>
    <name evidence="1" type="ORF">EDD79_103326</name>
</gene>
<sequence>MIKLIVGREGGGKTKALIELANEALKKTKGNIVFLDYDNNNMYQIDYRIRFMSVTEYKIVDEAGLYGFICGVIASNYDVENIYIDGIYKLTNKDISELKDFIKALTEIEIKYNVNFTITVTGEEKDLPDYLKKYVIQAI</sequence>
<name>A0A4R2TX61_9FIRM</name>
<organism evidence="1 2">
    <name type="scientific">Serpentinicella alkaliphila</name>
    <dbReference type="NCBI Taxonomy" id="1734049"/>
    <lineage>
        <taxon>Bacteria</taxon>
        <taxon>Bacillati</taxon>
        <taxon>Bacillota</taxon>
        <taxon>Clostridia</taxon>
        <taxon>Peptostreptococcales</taxon>
        <taxon>Natronincolaceae</taxon>
        <taxon>Serpentinicella</taxon>
    </lineage>
</organism>
<dbReference type="SUPFAM" id="SSF52540">
    <property type="entry name" value="P-loop containing nucleoside triphosphate hydrolases"/>
    <property type="match status" value="1"/>
</dbReference>
<evidence type="ECO:0008006" key="3">
    <source>
        <dbReference type="Google" id="ProtNLM"/>
    </source>
</evidence>
<protein>
    <recommendedName>
        <fullName evidence="3">Twitching motility protein PilT</fullName>
    </recommendedName>
</protein>
<reference evidence="1 2" key="1">
    <citation type="submission" date="2019-03" db="EMBL/GenBank/DDBJ databases">
        <title>Genomic Encyclopedia of Type Strains, Phase IV (KMG-IV): sequencing the most valuable type-strain genomes for metagenomic binning, comparative biology and taxonomic classification.</title>
        <authorList>
            <person name="Goeker M."/>
        </authorList>
    </citation>
    <scope>NUCLEOTIDE SEQUENCE [LARGE SCALE GENOMIC DNA]</scope>
    <source>
        <strain evidence="1 2">DSM 100013</strain>
    </source>
</reference>
<dbReference type="EMBL" id="SLYC01000033">
    <property type="protein sequence ID" value="TCP99782.1"/>
    <property type="molecule type" value="Genomic_DNA"/>
</dbReference>
<dbReference type="OrthoDB" id="1953676at2"/>